<dbReference type="InterPro" id="IPR000073">
    <property type="entry name" value="AB_hydrolase_1"/>
</dbReference>
<evidence type="ECO:0000313" key="3">
    <source>
        <dbReference type="EMBL" id="KAA1194155.1"/>
    </source>
</evidence>
<dbReference type="RefSeq" id="WP_149609624.1">
    <property type="nucleotide sequence ID" value="NZ_VTUX01000001.1"/>
</dbReference>
<sequence>MQYLRTPDQRFEGLKDYTFNPHYLQVSDTEDGELRVHYLDEGPRDADPVLLLHGEPSWSYLYRKMIPPLVAAGHRVIAPDLVGFGRSDKPTRREDYTYQRHVDWMQSVLDQLQLQHITLFCQDWGGLIGLRLVAENPARFARVVAGNTMLPTGDHDLGQAFLDWRDFSQRVDTFPVSTIIDGATTTALSAETLHAYDAPFPDETYKEGARQFPMLVPATVDDPACAQNRAAWEVLKQWQKPFLTSFSDSDPVTAGAETVMQKLIPGCEGQPHITIENGGHFLQEDQGEVLADVINRFIADNPR</sequence>
<dbReference type="Proteomes" id="UP000323708">
    <property type="component" value="Unassembled WGS sequence"/>
</dbReference>
<accession>A0A5B0X653</accession>
<feature type="domain" description="AB hydrolase-1" evidence="2">
    <location>
        <begin position="48"/>
        <end position="285"/>
    </location>
</feature>
<name>A0A5B0X653_9GAMM</name>
<organism evidence="3 4">
    <name type="scientific">Pseudohalioglobus sediminis</name>
    <dbReference type="NCBI Taxonomy" id="2606449"/>
    <lineage>
        <taxon>Bacteria</taxon>
        <taxon>Pseudomonadati</taxon>
        <taxon>Pseudomonadota</taxon>
        <taxon>Gammaproteobacteria</taxon>
        <taxon>Cellvibrionales</taxon>
        <taxon>Halieaceae</taxon>
        <taxon>Pseudohalioglobus</taxon>
    </lineage>
</organism>
<dbReference type="NCBIfam" id="NF002043">
    <property type="entry name" value="PRK00870.1"/>
    <property type="match status" value="1"/>
</dbReference>
<dbReference type="Pfam" id="PF00561">
    <property type="entry name" value="Abhydrolase_1"/>
    <property type="match status" value="1"/>
</dbReference>
<dbReference type="InterPro" id="IPR051340">
    <property type="entry name" value="Haloalkane_dehalogenase"/>
</dbReference>
<dbReference type="InterPro" id="IPR029058">
    <property type="entry name" value="AB_hydrolase_fold"/>
</dbReference>
<keyword evidence="1" id="KW-0378">Hydrolase</keyword>
<protein>
    <submittedName>
        <fullName evidence="3">Haloalkane dehalogenase</fullName>
    </submittedName>
</protein>
<dbReference type="SUPFAM" id="SSF53474">
    <property type="entry name" value="alpha/beta-Hydrolases"/>
    <property type="match status" value="1"/>
</dbReference>
<evidence type="ECO:0000313" key="4">
    <source>
        <dbReference type="Proteomes" id="UP000323708"/>
    </source>
</evidence>
<evidence type="ECO:0000259" key="2">
    <source>
        <dbReference type="Pfam" id="PF00561"/>
    </source>
</evidence>
<dbReference type="InterPro" id="IPR000639">
    <property type="entry name" value="Epox_hydrolase-like"/>
</dbReference>
<evidence type="ECO:0000256" key="1">
    <source>
        <dbReference type="ARBA" id="ARBA00022801"/>
    </source>
</evidence>
<dbReference type="AlphaFoldDB" id="A0A5B0X653"/>
<keyword evidence="4" id="KW-1185">Reference proteome</keyword>
<dbReference type="PANTHER" id="PTHR42977">
    <property type="entry name" value="HYDROLASE-RELATED"/>
    <property type="match status" value="1"/>
</dbReference>
<dbReference type="PANTHER" id="PTHR42977:SF3">
    <property type="entry name" value="AB HYDROLASE-1 DOMAIN-CONTAINING PROTEIN"/>
    <property type="match status" value="1"/>
</dbReference>
<dbReference type="Gene3D" id="3.40.50.1820">
    <property type="entry name" value="alpha/beta hydrolase"/>
    <property type="match status" value="1"/>
</dbReference>
<reference evidence="3 4" key="1">
    <citation type="submission" date="2019-09" db="EMBL/GenBank/DDBJ databases">
        <authorList>
            <person name="Chen X.-Y."/>
        </authorList>
    </citation>
    <scope>NUCLEOTIDE SEQUENCE [LARGE SCALE GENOMIC DNA]</scope>
    <source>
        <strain evidence="3 4">NY5</strain>
    </source>
</reference>
<dbReference type="EMBL" id="VTUX01000001">
    <property type="protein sequence ID" value="KAA1194155.1"/>
    <property type="molecule type" value="Genomic_DNA"/>
</dbReference>
<proteinExistence type="predicted"/>
<comment type="caution">
    <text evidence="3">The sequence shown here is derived from an EMBL/GenBank/DDBJ whole genome shotgun (WGS) entry which is preliminary data.</text>
</comment>
<dbReference type="GO" id="GO:0004301">
    <property type="term" value="F:epoxide hydrolase activity"/>
    <property type="evidence" value="ECO:0007669"/>
    <property type="project" value="TreeGrafter"/>
</dbReference>
<gene>
    <name evidence="3" type="ORF">F0M18_01570</name>
</gene>
<dbReference type="PRINTS" id="PR00111">
    <property type="entry name" value="ABHYDROLASE"/>
</dbReference>
<dbReference type="PRINTS" id="PR00412">
    <property type="entry name" value="EPOXHYDRLASE"/>
</dbReference>